<gene>
    <name evidence="2" type="ORF">COS54_02090</name>
</gene>
<dbReference type="CDD" id="cd10911">
    <property type="entry name" value="PIN_LabA"/>
    <property type="match status" value="1"/>
</dbReference>
<evidence type="ECO:0000313" key="3">
    <source>
        <dbReference type="Proteomes" id="UP000229631"/>
    </source>
</evidence>
<accession>A0A2M7BCN7</accession>
<protein>
    <recommendedName>
        <fullName evidence="1">NYN domain-containing protein</fullName>
    </recommendedName>
</protein>
<dbReference type="EMBL" id="PEVC01000039">
    <property type="protein sequence ID" value="PIV00871.1"/>
    <property type="molecule type" value="Genomic_DNA"/>
</dbReference>
<sequence length="166" mass="19485">MDKRKVYAFIDSQNLNLGVKSQGWKLDFNRFLVFLTEKYRVEKAFLFIGFIPENQKLYTALQKAGYILIFKPVLEVKIKNNKKEVKIKGNVDAELVLHTMIESPNYSKAVIVSGDGDFYCLIEYLFDKEKLKKIIVPNKKYSSLLRKFSLSIVNIGLFRYKLEERR</sequence>
<proteinExistence type="predicted"/>
<name>A0A2M7BCN7_9BACT</name>
<dbReference type="PANTHER" id="PTHR35458:SF2">
    <property type="entry name" value="SLR0755 PROTEIN"/>
    <property type="match status" value="1"/>
</dbReference>
<evidence type="ECO:0000259" key="1">
    <source>
        <dbReference type="Pfam" id="PF01936"/>
    </source>
</evidence>
<dbReference type="GO" id="GO:0004540">
    <property type="term" value="F:RNA nuclease activity"/>
    <property type="evidence" value="ECO:0007669"/>
    <property type="project" value="InterPro"/>
</dbReference>
<dbReference type="PANTHER" id="PTHR35458">
    <property type="entry name" value="SLR0755 PROTEIN"/>
    <property type="match status" value="1"/>
</dbReference>
<dbReference type="Gene3D" id="3.40.50.1010">
    <property type="entry name" value="5'-nuclease"/>
    <property type="match status" value="1"/>
</dbReference>
<dbReference type="Pfam" id="PF01936">
    <property type="entry name" value="NYN"/>
    <property type="match status" value="1"/>
</dbReference>
<organism evidence="2 3">
    <name type="scientific">Candidatus Shapirobacteria bacterium CG03_land_8_20_14_0_80_39_12</name>
    <dbReference type="NCBI Taxonomy" id="1974879"/>
    <lineage>
        <taxon>Bacteria</taxon>
        <taxon>Candidatus Shapironibacteriota</taxon>
    </lineage>
</organism>
<evidence type="ECO:0000313" key="2">
    <source>
        <dbReference type="EMBL" id="PIV00871.1"/>
    </source>
</evidence>
<comment type="caution">
    <text evidence="2">The sequence shown here is derived from an EMBL/GenBank/DDBJ whole genome shotgun (WGS) entry which is preliminary data.</text>
</comment>
<dbReference type="InterPro" id="IPR021139">
    <property type="entry name" value="NYN"/>
</dbReference>
<feature type="domain" description="NYN" evidence="1">
    <location>
        <begin position="5"/>
        <end position="144"/>
    </location>
</feature>
<dbReference type="Proteomes" id="UP000229631">
    <property type="component" value="Unassembled WGS sequence"/>
</dbReference>
<dbReference type="AlphaFoldDB" id="A0A2M7BCN7"/>
<dbReference type="InterPro" id="IPR047140">
    <property type="entry name" value="LabA"/>
</dbReference>
<reference evidence="3" key="1">
    <citation type="submission" date="2017-09" db="EMBL/GenBank/DDBJ databases">
        <title>Depth-based differentiation of microbial function through sediment-hosted aquifers and enrichment of novel symbionts in the deep terrestrial subsurface.</title>
        <authorList>
            <person name="Probst A.J."/>
            <person name="Ladd B."/>
            <person name="Jarett J.K."/>
            <person name="Geller-Mcgrath D.E."/>
            <person name="Sieber C.M.K."/>
            <person name="Emerson J.B."/>
            <person name="Anantharaman K."/>
            <person name="Thomas B.C."/>
            <person name="Malmstrom R."/>
            <person name="Stieglmeier M."/>
            <person name="Klingl A."/>
            <person name="Woyke T."/>
            <person name="Ryan C.M."/>
            <person name="Banfield J.F."/>
        </authorList>
    </citation>
    <scope>NUCLEOTIDE SEQUENCE [LARGE SCALE GENOMIC DNA]</scope>
</reference>